<reference evidence="4" key="1">
    <citation type="journal article" date="2018" name="Int. J. Syst. Evol. Microbiol.">
        <title>Carboxylicivirga sediminis sp. nov., isolated from coastal sediment.</title>
        <authorList>
            <person name="Wang F.Q."/>
            <person name="Ren L.H."/>
            <person name="Zou R.J."/>
            <person name="Sun Y.Z."/>
            <person name="Liu X.J."/>
            <person name="Jiang F."/>
            <person name="Liu L.J."/>
        </authorList>
    </citation>
    <scope>NUCLEOTIDE SEQUENCE</scope>
    <source>
        <strain evidence="4">JR1</strain>
    </source>
</reference>
<dbReference type="Gene3D" id="3.40.720.10">
    <property type="entry name" value="Alkaline Phosphatase, subunit A"/>
    <property type="match status" value="1"/>
</dbReference>
<dbReference type="EMBL" id="JAGTAR010000011">
    <property type="protein sequence ID" value="MBR8535639.1"/>
    <property type="molecule type" value="Genomic_DNA"/>
</dbReference>
<dbReference type="SUPFAM" id="SSF53649">
    <property type="entry name" value="Alkaline phosphatase-like"/>
    <property type="match status" value="1"/>
</dbReference>
<evidence type="ECO:0000313" key="5">
    <source>
        <dbReference type="Proteomes" id="UP000679220"/>
    </source>
</evidence>
<dbReference type="Pfam" id="PF00884">
    <property type="entry name" value="Sulfatase"/>
    <property type="match status" value="1"/>
</dbReference>
<evidence type="ECO:0000259" key="3">
    <source>
        <dbReference type="Pfam" id="PF00884"/>
    </source>
</evidence>
<dbReference type="CDD" id="cd16145">
    <property type="entry name" value="ARS_like"/>
    <property type="match status" value="1"/>
</dbReference>
<dbReference type="AlphaFoldDB" id="A0A941F457"/>
<proteinExistence type="inferred from homology"/>
<dbReference type="PANTHER" id="PTHR42693:SF53">
    <property type="entry name" value="ENDO-4-O-SULFATASE"/>
    <property type="match status" value="1"/>
</dbReference>
<comment type="similarity">
    <text evidence="1">Belongs to the sulfatase family.</text>
</comment>
<dbReference type="RefSeq" id="WP_212189727.1">
    <property type="nucleotide sequence ID" value="NZ_JAGTAR010000011.1"/>
</dbReference>
<gene>
    <name evidence="4" type="ORF">KDU71_08720</name>
</gene>
<dbReference type="InterPro" id="IPR050738">
    <property type="entry name" value="Sulfatase"/>
</dbReference>
<accession>A0A941F457</accession>
<sequence>MKLHRYFKIALAVLAVGTIFISCEQKTKKPQQPNIIYILADDLGYGDLSCYGQIKFATPNIDKLAERGMRFTQHYSGSTVCAPSRSALMTGQHTGHTYIRGNRERQPEGQHPLKGDAVTIAELFKQAGYATGAFGKWGLGYPGSEGDANNQGFDTFFGYNCQMLGHHYYPYFLRANQDSLVLEANAGKQTGIYAPNLIHEKTLQFIDDHKDEPFFLYVPSIIPHAELFAPEKYMKRFRGKFEPEHTYKGVDDGPRFRKGPYGSQAESHAAFAAMITLLDDQVGEIMHKVEDLGLADNTIIIFTSDNGPHVEGGAQPNYFNSNGPFKGYKRDLYEGGIRVPFIASWPGVIPEGTTSDHISAFWDMMPTFAEITGQKAPKGIDGISMLPTLTGKGKQKEHDFLYWEFHVWGGRKALRMGNWKAVQYGISKNPEAPIELYDLSADPGETNNVADENPEIINKVKTILSTCRVESDIFKF</sequence>
<name>A0A941F457_9BACT</name>
<evidence type="ECO:0000256" key="1">
    <source>
        <dbReference type="ARBA" id="ARBA00008779"/>
    </source>
</evidence>
<dbReference type="InterPro" id="IPR000917">
    <property type="entry name" value="Sulfatase_N"/>
</dbReference>
<protein>
    <submittedName>
        <fullName evidence="4">Arylsulfatase</fullName>
    </submittedName>
</protein>
<dbReference type="Proteomes" id="UP000679220">
    <property type="component" value="Unassembled WGS sequence"/>
</dbReference>
<organism evidence="4 5">
    <name type="scientific">Carboxylicivirga sediminis</name>
    <dbReference type="NCBI Taxonomy" id="2006564"/>
    <lineage>
        <taxon>Bacteria</taxon>
        <taxon>Pseudomonadati</taxon>
        <taxon>Bacteroidota</taxon>
        <taxon>Bacteroidia</taxon>
        <taxon>Marinilabiliales</taxon>
        <taxon>Marinilabiliaceae</taxon>
        <taxon>Carboxylicivirga</taxon>
    </lineage>
</organism>
<keyword evidence="2" id="KW-0378">Hydrolase</keyword>
<feature type="domain" description="Sulfatase N-terminal" evidence="3">
    <location>
        <begin position="33"/>
        <end position="373"/>
    </location>
</feature>
<evidence type="ECO:0000313" key="4">
    <source>
        <dbReference type="EMBL" id="MBR8535639.1"/>
    </source>
</evidence>
<keyword evidence="5" id="KW-1185">Reference proteome</keyword>
<dbReference type="GO" id="GO:0004065">
    <property type="term" value="F:arylsulfatase activity"/>
    <property type="evidence" value="ECO:0007669"/>
    <property type="project" value="TreeGrafter"/>
</dbReference>
<dbReference type="PANTHER" id="PTHR42693">
    <property type="entry name" value="ARYLSULFATASE FAMILY MEMBER"/>
    <property type="match status" value="1"/>
</dbReference>
<comment type="caution">
    <text evidence="4">The sequence shown here is derived from an EMBL/GenBank/DDBJ whole genome shotgun (WGS) entry which is preliminary data.</text>
</comment>
<dbReference type="PROSITE" id="PS51257">
    <property type="entry name" value="PROKAR_LIPOPROTEIN"/>
    <property type="match status" value="1"/>
</dbReference>
<dbReference type="Gene3D" id="3.30.1120.10">
    <property type="match status" value="1"/>
</dbReference>
<dbReference type="InterPro" id="IPR017850">
    <property type="entry name" value="Alkaline_phosphatase_core_sf"/>
</dbReference>
<evidence type="ECO:0000256" key="2">
    <source>
        <dbReference type="ARBA" id="ARBA00022801"/>
    </source>
</evidence>
<reference evidence="4" key="2">
    <citation type="submission" date="2021-04" db="EMBL/GenBank/DDBJ databases">
        <authorList>
            <person name="Zhang T."/>
            <person name="Zhang Y."/>
            <person name="Lu D."/>
            <person name="Zuo D."/>
            <person name="Du Z."/>
        </authorList>
    </citation>
    <scope>NUCLEOTIDE SEQUENCE</scope>
    <source>
        <strain evidence="4">JR1</strain>
    </source>
</reference>